<dbReference type="InterPro" id="IPR038592">
    <property type="entry name" value="CheD-like_sf"/>
</dbReference>
<keyword evidence="5" id="KW-1185">Reference proteome</keyword>
<accession>A0A4Y8ZVT9</accession>
<organism evidence="4 5">
    <name type="scientific">Sphingomonas parva</name>
    <dbReference type="NCBI Taxonomy" id="2555898"/>
    <lineage>
        <taxon>Bacteria</taxon>
        <taxon>Pseudomonadati</taxon>
        <taxon>Pseudomonadota</taxon>
        <taxon>Alphaproteobacteria</taxon>
        <taxon>Sphingomonadales</taxon>
        <taxon>Sphingomonadaceae</taxon>
        <taxon>Sphingomonas</taxon>
    </lineage>
</organism>
<keyword evidence="2 3" id="KW-0378">Hydrolase</keyword>
<evidence type="ECO:0000256" key="1">
    <source>
        <dbReference type="ARBA" id="ARBA00022500"/>
    </source>
</evidence>
<comment type="caution">
    <text evidence="4">The sequence shown here is derived from an EMBL/GenBank/DDBJ whole genome shotgun (WGS) entry which is preliminary data.</text>
</comment>
<comment type="function">
    <text evidence="3">Probably deamidates glutamine residues to glutamate on methyl-accepting chemotaxis receptors (MCPs), playing an important role in chemotaxis.</text>
</comment>
<dbReference type="InterPro" id="IPR011324">
    <property type="entry name" value="Cytotoxic_necrot_fac-like_cat"/>
</dbReference>
<dbReference type="PANTHER" id="PTHR35147:SF3">
    <property type="entry name" value="CHEMORECEPTOR GLUTAMINE DEAMIDASE CHED 1-RELATED"/>
    <property type="match status" value="1"/>
</dbReference>
<dbReference type="Pfam" id="PF03975">
    <property type="entry name" value="CheD"/>
    <property type="match status" value="1"/>
</dbReference>
<dbReference type="CDD" id="cd16352">
    <property type="entry name" value="CheD"/>
    <property type="match status" value="1"/>
</dbReference>
<evidence type="ECO:0000313" key="5">
    <source>
        <dbReference type="Proteomes" id="UP000298213"/>
    </source>
</evidence>
<dbReference type="EC" id="3.5.1.44" evidence="3"/>
<keyword evidence="1 3" id="KW-0145">Chemotaxis</keyword>
<reference evidence="4 5" key="1">
    <citation type="submission" date="2019-03" db="EMBL/GenBank/DDBJ databases">
        <title>Genome sequence of Sphingomonas sp. 17J27-24.</title>
        <authorList>
            <person name="Kim M."/>
            <person name="Maeng S."/>
            <person name="Sathiyaraj S."/>
        </authorList>
    </citation>
    <scope>NUCLEOTIDE SEQUENCE [LARGE SCALE GENOMIC DNA]</scope>
    <source>
        <strain evidence="4 5">17J27-24</strain>
    </source>
</reference>
<dbReference type="RefSeq" id="WP_135083875.1">
    <property type="nucleotide sequence ID" value="NZ_SPDV01000005.1"/>
</dbReference>
<evidence type="ECO:0000313" key="4">
    <source>
        <dbReference type="EMBL" id="TFI59597.1"/>
    </source>
</evidence>
<evidence type="ECO:0000256" key="3">
    <source>
        <dbReference type="HAMAP-Rule" id="MF_01440"/>
    </source>
</evidence>
<comment type="catalytic activity">
    <reaction evidence="3">
        <text>L-glutaminyl-[protein] + H2O = L-glutamyl-[protein] + NH4(+)</text>
        <dbReference type="Rhea" id="RHEA:16441"/>
        <dbReference type="Rhea" id="RHEA-COMP:10207"/>
        <dbReference type="Rhea" id="RHEA-COMP:10208"/>
        <dbReference type="ChEBI" id="CHEBI:15377"/>
        <dbReference type="ChEBI" id="CHEBI:28938"/>
        <dbReference type="ChEBI" id="CHEBI:29973"/>
        <dbReference type="ChEBI" id="CHEBI:30011"/>
        <dbReference type="EC" id="3.5.1.44"/>
    </reaction>
</comment>
<dbReference type="Proteomes" id="UP000298213">
    <property type="component" value="Unassembled WGS sequence"/>
</dbReference>
<sequence length="173" mass="18807">MKRFPIVQGEYKVIAEPDVMITTLLGSCIAVCLQDRVARVGGMNHFLLAEPSGDRVLSDADMQCYGVHAMELLINEMMKKGAIRSRMTAQLYGGANVVSGLGTIGHSNAAFAQRFLEVEGISVRHSDVGGRRARKVEFLPWEGKARCTFVQDSVPTVPVKIPAAEVGGELELF</sequence>
<dbReference type="PANTHER" id="PTHR35147">
    <property type="entry name" value="CHEMORECEPTOR GLUTAMINE DEAMIDASE CHED-RELATED"/>
    <property type="match status" value="1"/>
</dbReference>
<dbReference type="InterPro" id="IPR005659">
    <property type="entry name" value="Chemorcpt_Glu_NH3ase_CheD"/>
</dbReference>
<protein>
    <recommendedName>
        <fullName evidence="3">Probable chemoreceptor glutamine deamidase CheD</fullName>
        <ecNumber evidence="3">3.5.1.44</ecNumber>
    </recommendedName>
</protein>
<name>A0A4Y8ZVT9_9SPHN</name>
<evidence type="ECO:0000256" key="2">
    <source>
        <dbReference type="ARBA" id="ARBA00022801"/>
    </source>
</evidence>
<comment type="similarity">
    <text evidence="3">Belongs to the CheD family.</text>
</comment>
<dbReference type="Gene3D" id="3.30.1330.200">
    <property type="match status" value="1"/>
</dbReference>
<dbReference type="EMBL" id="SPDV01000005">
    <property type="protein sequence ID" value="TFI59597.1"/>
    <property type="molecule type" value="Genomic_DNA"/>
</dbReference>
<dbReference type="GO" id="GO:0050568">
    <property type="term" value="F:protein-glutamine glutaminase activity"/>
    <property type="evidence" value="ECO:0007669"/>
    <property type="project" value="UniProtKB-UniRule"/>
</dbReference>
<gene>
    <name evidence="3" type="primary">cheD</name>
    <name evidence="4" type="ORF">E2493_03750</name>
</gene>
<dbReference type="HAMAP" id="MF_01440">
    <property type="entry name" value="CheD"/>
    <property type="match status" value="1"/>
</dbReference>
<dbReference type="SUPFAM" id="SSF64438">
    <property type="entry name" value="CNF1/YfiH-like putative cysteine hydrolases"/>
    <property type="match status" value="1"/>
</dbReference>
<dbReference type="GO" id="GO:0006935">
    <property type="term" value="P:chemotaxis"/>
    <property type="evidence" value="ECO:0007669"/>
    <property type="project" value="UniProtKB-UniRule"/>
</dbReference>
<dbReference type="OrthoDB" id="9807202at2"/>
<dbReference type="AlphaFoldDB" id="A0A4Y8ZVT9"/>
<proteinExistence type="inferred from homology"/>